<keyword evidence="3" id="KW-1185">Reference proteome</keyword>
<sequence length="150" mass="17803">MKKPEFLYLLLGASFVSYRFAKRFVKDKLKSDFRYDIILNYSNDDPAMEQFDFYPEDNDKRFFNLNENEVVDILCRKNKVPVWIDISVCKVDRKFTTFNLLCAGRYSDNPDEYYYKKNGSGPFGIKSPNFPPGHNKDEKFKLKNSNQLKF</sequence>
<reference evidence="2 3" key="1">
    <citation type="submission" date="2018-02" db="EMBL/GenBank/DDBJ databases">
        <title>Genomic Encyclopedia of Archaeal and Bacterial Type Strains, Phase II (KMG-II): from individual species to whole genera.</title>
        <authorList>
            <person name="Goeker M."/>
        </authorList>
    </citation>
    <scope>NUCLEOTIDE SEQUENCE [LARGE SCALE GENOMIC DNA]</scope>
    <source>
        <strain evidence="2 3">DSM 16809</strain>
    </source>
</reference>
<dbReference type="EMBL" id="PTJE01000002">
    <property type="protein sequence ID" value="PPK95870.1"/>
    <property type="molecule type" value="Genomic_DNA"/>
</dbReference>
<protein>
    <submittedName>
        <fullName evidence="2">Uncharacterized protein</fullName>
    </submittedName>
</protein>
<dbReference type="Proteomes" id="UP000239002">
    <property type="component" value="Unassembled WGS sequence"/>
</dbReference>
<evidence type="ECO:0000313" key="2">
    <source>
        <dbReference type="EMBL" id="PPK95870.1"/>
    </source>
</evidence>
<gene>
    <name evidence="2" type="ORF">LY01_01463</name>
</gene>
<evidence type="ECO:0000313" key="3">
    <source>
        <dbReference type="Proteomes" id="UP000239002"/>
    </source>
</evidence>
<dbReference type="AlphaFoldDB" id="A0A2S6IP10"/>
<comment type="caution">
    <text evidence="2">The sequence shown here is derived from an EMBL/GenBank/DDBJ whole genome shotgun (WGS) entry which is preliminary data.</text>
</comment>
<name>A0A2S6IP10_9FLAO</name>
<dbReference type="RefSeq" id="WP_104515153.1">
    <property type="nucleotide sequence ID" value="NZ_MQVW01000002.1"/>
</dbReference>
<dbReference type="OrthoDB" id="1352315at2"/>
<feature type="region of interest" description="Disordered" evidence="1">
    <location>
        <begin position="126"/>
        <end position="150"/>
    </location>
</feature>
<organism evidence="2 3">
    <name type="scientific">Nonlabens xylanidelens</name>
    <dbReference type="NCBI Taxonomy" id="191564"/>
    <lineage>
        <taxon>Bacteria</taxon>
        <taxon>Pseudomonadati</taxon>
        <taxon>Bacteroidota</taxon>
        <taxon>Flavobacteriia</taxon>
        <taxon>Flavobacteriales</taxon>
        <taxon>Flavobacteriaceae</taxon>
        <taxon>Nonlabens</taxon>
    </lineage>
</organism>
<proteinExistence type="predicted"/>
<accession>A0A2S6IP10</accession>
<evidence type="ECO:0000256" key="1">
    <source>
        <dbReference type="SAM" id="MobiDB-lite"/>
    </source>
</evidence>